<dbReference type="EMBL" id="SPQT01000001">
    <property type="protein sequence ID" value="TFV51370.1"/>
    <property type="molecule type" value="Genomic_DNA"/>
</dbReference>
<feature type="signal peptide" evidence="2">
    <location>
        <begin position="1"/>
        <end position="20"/>
    </location>
</feature>
<feature type="compositionally biased region" description="Polar residues" evidence="1">
    <location>
        <begin position="59"/>
        <end position="77"/>
    </location>
</feature>
<feature type="compositionally biased region" description="Polar residues" evidence="1">
    <location>
        <begin position="19"/>
        <end position="29"/>
    </location>
</feature>
<accession>A0A4Y9M8B0</accession>
<evidence type="ECO:0000256" key="2">
    <source>
        <dbReference type="SAM" id="SignalP"/>
    </source>
</evidence>
<evidence type="ECO:0000313" key="3">
    <source>
        <dbReference type="EMBL" id="TFV51370.1"/>
    </source>
</evidence>
<keyword evidence="4" id="KW-1185">Reference proteome</keyword>
<keyword evidence="2" id="KW-0732">Signal</keyword>
<protein>
    <submittedName>
        <fullName evidence="3">Uncharacterized protein</fullName>
    </submittedName>
</protein>
<feature type="compositionally biased region" description="Gly residues" evidence="1">
    <location>
        <begin position="81"/>
        <end position="90"/>
    </location>
</feature>
<dbReference type="AlphaFoldDB" id="A0A4Y9M8B0"/>
<comment type="caution">
    <text evidence="3">The sequence shown here is derived from an EMBL/GenBank/DDBJ whole genome shotgun (WGS) entry which is preliminary data.</text>
</comment>
<feature type="chain" id="PRO_5021330057" evidence="2">
    <location>
        <begin position="21"/>
        <end position="126"/>
    </location>
</feature>
<reference evidence="3 4" key="1">
    <citation type="submission" date="2019-03" db="EMBL/GenBank/DDBJ databases">
        <title>Bradyrhizobium diversity isolated from nodules of Chamaecrista fasciculata.</title>
        <authorList>
            <person name="Klepa M.S."/>
            <person name="Urquiaga M.O."/>
            <person name="Hungria M."/>
            <person name="Delamuta J.R."/>
        </authorList>
    </citation>
    <scope>NUCLEOTIDE SEQUENCE [LARGE SCALE GENOMIC DNA]</scope>
    <source>
        <strain evidence="3 4">CNPSo 3448</strain>
    </source>
</reference>
<gene>
    <name evidence="3" type="ORF">E4K65_04720</name>
</gene>
<evidence type="ECO:0000313" key="4">
    <source>
        <dbReference type="Proteomes" id="UP000297966"/>
    </source>
</evidence>
<organism evidence="3 4">
    <name type="scientific">Bradyrhizobium niftali</name>
    <dbReference type="NCBI Taxonomy" id="2560055"/>
    <lineage>
        <taxon>Bacteria</taxon>
        <taxon>Pseudomonadati</taxon>
        <taxon>Pseudomonadota</taxon>
        <taxon>Alphaproteobacteria</taxon>
        <taxon>Hyphomicrobiales</taxon>
        <taxon>Nitrobacteraceae</taxon>
        <taxon>Bradyrhizobium</taxon>
    </lineage>
</organism>
<feature type="region of interest" description="Disordered" evidence="1">
    <location>
        <begin position="15"/>
        <end position="126"/>
    </location>
</feature>
<proteinExistence type="predicted"/>
<evidence type="ECO:0000256" key="1">
    <source>
        <dbReference type="SAM" id="MobiDB-lite"/>
    </source>
</evidence>
<feature type="compositionally biased region" description="Low complexity" evidence="1">
    <location>
        <begin position="91"/>
        <end position="111"/>
    </location>
</feature>
<sequence length="126" mass="12418">MRRIALAAIVLAAGLTPVVAQQTSPNMQNEADKGIKTQNSGASGYVGEQDRPGSAAQMPGSSSGRADSTTTTPSAQNSGTGIAGAPGGKSGPSPKGTVGQNTSTQQQDSSNIKGLPGNKSGPPAKR</sequence>
<name>A0A4Y9M8B0_9BRAD</name>
<dbReference type="RefSeq" id="WP_135173112.1">
    <property type="nucleotide sequence ID" value="NZ_SPQT01000001.1"/>
</dbReference>
<dbReference type="OrthoDB" id="8256452at2"/>
<dbReference type="Proteomes" id="UP000297966">
    <property type="component" value="Unassembled WGS sequence"/>
</dbReference>